<name>A0A1H4UQM9_9ACTN</name>
<protein>
    <submittedName>
        <fullName evidence="2">Uncharacterized protein</fullName>
    </submittedName>
</protein>
<feature type="compositionally biased region" description="Basic and acidic residues" evidence="1">
    <location>
        <begin position="212"/>
        <end position="227"/>
    </location>
</feature>
<gene>
    <name evidence="2" type="ORF">SAMN04490357_2696</name>
</gene>
<reference evidence="2 3" key="1">
    <citation type="submission" date="2016-10" db="EMBL/GenBank/DDBJ databases">
        <authorList>
            <person name="de Groot N.N."/>
        </authorList>
    </citation>
    <scope>NUCLEOTIDE SEQUENCE [LARGE SCALE GENOMIC DNA]</scope>
    <source>
        <strain evidence="2 3">DSM 40306</strain>
    </source>
</reference>
<feature type="region of interest" description="Disordered" evidence="1">
    <location>
        <begin position="78"/>
        <end position="97"/>
    </location>
</feature>
<accession>A0A1H4UQM9</accession>
<dbReference type="EMBL" id="FNTD01000004">
    <property type="protein sequence ID" value="SEC71036.1"/>
    <property type="molecule type" value="Genomic_DNA"/>
</dbReference>
<evidence type="ECO:0000256" key="1">
    <source>
        <dbReference type="SAM" id="MobiDB-lite"/>
    </source>
</evidence>
<feature type="compositionally biased region" description="Basic residues" evidence="1">
    <location>
        <begin position="192"/>
        <end position="205"/>
    </location>
</feature>
<organism evidence="2 3">
    <name type="scientific">Streptomyces misionensis</name>
    <dbReference type="NCBI Taxonomy" id="67331"/>
    <lineage>
        <taxon>Bacteria</taxon>
        <taxon>Bacillati</taxon>
        <taxon>Actinomycetota</taxon>
        <taxon>Actinomycetes</taxon>
        <taxon>Kitasatosporales</taxon>
        <taxon>Streptomycetaceae</taxon>
        <taxon>Streptomyces</taxon>
    </lineage>
</organism>
<proteinExistence type="predicted"/>
<dbReference type="Proteomes" id="UP000182375">
    <property type="component" value="Unassembled WGS sequence"/>
</dbReference>
<dbReference type="AlphaFoldDB" id="A0A1H4UQM9"/>
<evidence type="ECO:0000313" key="2">
    <source>
        <dbReference type="EMBL" id="SEC71036.1"/>
    </source>
</evidence>
<feature type="region of interest" description="Disordered" evidence="1">
    <location>
        <begin position="155"/>
        <end position="271"/>
    </location>
</feature>
<evidence type="ECO:0000313" key="3">
    <source>
        <dbReference type="Proteomes" id="UP000182375"/>
    </source>
</evidence>
<feature type="compositionally biased region" description="Gly residues" evidence="1">
    <location>
        <begin position="155"/>
        <end position="167"/>
    </location>
</feature>
<sequence length="271" mass="26882">MSVVVRVQQPGVQGAQFGAGVGAQAVGDQPADVLVGGECLGRAAEVAQGAQAQRLERLVQRVGVAQGGQLGQGRLRLAEGEGGGEPGAPGVETAGLPAGGLRGAVGQIGEGRSVPQGEGIVQEGGGLGRVALGQGGEAVAGEPVEAGEVDVVRGGGEPVAALGGGDGVRAERPAQPAHQGLERPGGVGGRVRAPHLVHQHTRRHGPPGAQRQHAEQRTQPRPADRNGRAVGAERLGGAEQAVTHGVHCLRGSGSGQGAVTGRGRPPRRGRG</sequence>